<sequence>LTTLLILACINNINTNCVLKAKVVCCSFPEHIQGRP</sequence>
<dbReference type="AlphaFoldDB" id="A0A0K2TZZ3"/>
<proteinExistence type="predicted"/>
<organism evidence="1">
    <name type="scientific">Lepeophtheirus salmonis</name>
    <name type="common">Salmon louse</name>
    <name type="synonym">Caligus salmonis</name>
    <dbReference type="NCBI Taxonomy" id="72036"/>
    <lineage>
        <taxon>Eukaryota</taxon>
        <taxon>Metazoa</taxon>
        <taxon>Ecdysozoa</taxon>
        <taxon>Arthropoda</taxon>
        <taxon>Crustacea</taxon>
        <taxon>Multicrustacea</taxon>
        <taxon>Hexanauplia</taxon>
        <taxon>Copepoda</taxon>
        <taxon>Siphonostomatoida</taxon>
        <taxon>Caligidae</taxon>
        <taxon>Lepeophtheirus</taxon>
    </lineage>
</organism>
<accession>A0A0K2TZZ3</accession>
<name>A0A0K2TZZ3_LEPSM</name>
<evidence type="ECO:0000313" key="1">
    <source>
        <dbReference type="EMBL" id="CDW30946.1"/>
    </source>
</evidence>
<protein>
    <submittedName>
        <fullName evidence="1">Uncharacterized protein</fullName>
    </submittedName>
</protein>
<reference evidence="1" key="1">
    <citation type="submission" date="2014-05" db="EMBL/GenBank/DDBJ databases">
        <authorList>
            <person name="Chronopoulou M."/>
        </authorList>
    </citation>
    <scope>NUCLEOTIDE SEQUENCE</scope>
    <source>
        <tissue evidence="1">Whole organism</tissue>
    </source>
</reference>
<feature type="non-terminal residue" evidence="1">
    <location>
        <position position="1"/>
    </location>
</feature>
<dbReference type="EMBL" id="HACA01013585">
    <property type="protein sequence ID" value="CDW30946.1"/>
    <property type="molecule type" value="Transcribed_RNA"/>
</dbReference>